<protein>
    <submittedName>
        <fullName evidence="1">Uncharacterized protein</fullName>
    </submittedName>
</protein>
<proteinExistence type="predicted"/>
<comment type="caution">
    <text evidence="1">The sequence shown here is derived from an EMBL/GenBank/DDBJ whole genome shotgun (WGS) entry which is preliminary data.</text>
</comment>
<gene>
    <name evidence="1" type="ORF">E2986_12404</name>
</gene>
<organism evidence="1 2">
    <name type="scientific">Frieseomelitta varia</name>
    <dbReference type="NCBI Taxonomy" id="561572"/>
    <lineage>
        <taxon>Eukaryota</taxon>
        <taxon>Metazoa</taxon>
        <taxon>Ecdysozoa</taxon>
        <taxon>Arthropoda</taxon>
        <taxon>Hexapoda</taxon>
        <taxon>Insecta</taxon>
        <taxon>Pterygota</taxon>
        <taxon>Neoptera</taxon>
        <taxon>Endopterygota</taxon>
        <taxon>Hymenoptera</taxon>
        <taxon>Apocrita</taxon>
        <taxon>Aculeata</taxon>
        <taxon>Apoidea</taxon>
        <taxon>Anthophila</taxon>
        <taxon>Apidae</taxon>
        <taxon>Frieseomelitta</taxon>
    </lineage>
</organism>
<keyword evidence="2" id="KW-1185">Reference proteome</keyword>
<evidence type="ECO:0000313" key="2">
    <source>
        <dbReference type="Proteomes" id="UP000655588"/>
    </source>
</evidence>
<reference evidence="1" key="1">
    <citation type="submission" date="2019-11" db="EMBL/GenBank/DDBJ databases">
        <title>The nuclear and mitochondrial genomes of Frieseomelitta varia - a highly eusocial stingless bee (Meliponini) with a permanently sterile worker caste.</title>
        <authorList>
            <person name="Freitas F.C.P."/>
            <person name="Lourenco A.P."/>
            <person name="Nunes F.M.F."/>
            <person name="Paschoal A.R."/>
            <person name="Abreu F.C.P."/>
            <person name="Barbin F.O."/>
            <person name="Bataglia L."/>
            <person name="Cardoso-Junior C.A.M."/>
            <person name="Cervoni M.S."/>
            <person name="Silva S.R."/>
            <person name="Dalarmi F."/>
            <person name="Del Lama M.A."/>
            <person name="Depintor T.S."/>
            <person name="Ferreira K.M."/>
            <person name="Goria P.S."/>
            <person name="Jaskot M.C."/>
            <person name="Lago D.C."/>
            <person name="Luna-Lucena D."/>
            <person name="Moda L.M."/>
            <person name="Nascimento L."/>
            <person name="Pedrino M."/>
            <person name="Rabico F.O."/>
            <person name="Sanches F.C."/>
            <person name="Santos D.E."/>
            <person name="Santos C.G."/>
            <person name="Vieira J."/>
            <person name="Lopes T.F."/>
            <person name="Barchuk A.R."/>
            <person name="Hartfelder K."/>
            <person name="Simoes Z.L.P."/>
            <person name="Bitondi M.M.G."/>
            <person name="Pinheiro D.G."/>
        </authorList>
    </citation>
    <scope>NUCLEOTIDE SEQUENCE</scope>
    <source>
        <strain evidence="1">USP_RPSP 00005682</strain>
        <tissue evidence="1">Whole individual</tissue>
    </source>
</reference>
<dbReference type="AlphaFoldDB" id="A0A833RVN5"/>
<dbReference type="EMBL" id="WNWW01000622">
    <property type="protein sequence ID" value="KAF3422916.1"/>
    <property type="molecule type" value="Genomic_DNA"/>
</dbReference>
<name>A0A833RVN5_9HYME</name>
<dbReference type="Proteomes" id="UP000655588">
    <property type="component" value="Unassembled WGS sequence"/>
</dbReference>
<evidence type="ECO:0000313" key="1">
    <source>
        <dbReference type="EMBL" id="KAF3422916.1"/>
    </source>
</evidence>
<sequence>MTFICRQASVKYCDSFGIFFTRTCNMKAIFAIGCLFLLAAAVRSGDNDEAFKTLKDDIKACAEEQEISEGNEIQ</sequence>
<accession>A0A833RVN5</accession>